<feature type="domain" description="CxC2-like cysteine cluster KDZ transposase-associated" evidence="1">
    <location>
        <begin position="1"/>
        <end position="84"/>
    </location>
</feature>
<dbReference type="PANTHER" id="PTHR33096:SF1">
    <property type="entry name" value="CXC1-LIKE CYSTEINE CLUSTER ASSOCIATED WITH KDZ TRANSPOSASES DOMAIN-CONTAINING PROTEIN"/>
    <property type="match status" value="1"/>
</dbReference>
<protein>
    <recommendedName>
        <fullName evidence="1">CxC2-like cysteine cluster KDZ transposase-associated domain-containing protein</fullName>
    </recommendedName>
</protein>
<dbReference type="OrthoDB" id="2742161at2759"/>
<dbReference type="Pfam" id="PF18803">
    <property type="entry name" value="CxC2"/>
    <property type="match status" value="1"/>
</dbReference>
<dbReference type="PANTHER" id="PTHR33096">
    <property type="entry name" value="CXC2 DOMAIN-CONTAINING PROTEIN"/>
    <property type="match status" value="1"/>
</dbReference>
<evidence type="ECO:0000259" key="1">
    <source>
        <dbReference type="Pfam" id="PF18803"/>
    </source>
</evidence>
<reference evidence="2 3" key="1">
    <citation type="submission" date="2016-07" db="EMBL/GenBank/DDBJ databases">
        <title>Draft genome of the white-rot fungus Obba rivulosa 3A-2.</title>
        <authorList>
            <consortium name="DOE Joint Genome Institute"/>
            <person name="Miettinen O."/>
            <person name="Riley R."/>
            <person name="Acob R."/>
            <person name="Barry K."/>
            <person name="Cullen D."/>
            <person name="De Vries R."/>
            <person name="Hainaut M."/>
            <person name="Hatakka A."/>
            <person name="Henrissat B."/>
            <person name="Hilden K."/>
            <person name="Kuo R."/>
            <person name="Labutti K."/>
            <person name="Lipzen A."/>
            <person name="Makela M.R."/>
            <person name="Sandor L."/>
            <person name="Spatafora J.W."/>
            <person name="Grigoriev I.V."/>
            <person name="Hibbett D.S."/>
        </authorList>
    </citation>
    <scope>NUCLEOTIDE SEQUENCE [LARGE SCALE GENOMIC DNA]</scope>
    <source>
        <strain evidence="2 3">3A-2</strain>
    </source>
</reference>
<evidence type="ECO:0000313" key="2">
    <source>
        <dbReference type="EMBL" id="OCH83779.1"/>
    </source>
</evidence>
<dbReference type="AlphaFoldDB" id="A0A8E2AHZ9"/>
<sequence>MTIVHEHGVDSVRFHFCGCITTTGQMMESEAIQFLSCDLFPRSWKEPRTVFTLGVLRQFHLLSMQANVNGHDFYAYLQRTTDNVRADHVLDRYREFLTGMWEFAFLRTVKRAGCEPGRNIGSGALAVWCPACPQPDKNMDPNWSDRPIHEQFLDALFHTIDSNFHQNMKDKSSDPDDFPLTCGAAYFADENDFKVFQTYIGPLKPEPSTCNKFEAMGYGTYRGKVSGTVGVICARHMFVLPGGGVDLQKGERFTNVDFALLLALQPWMGLHIHVAGYDIACMCTIRKTLFPWTLPAIGKFHLPAHIPSCCYKFSYHYLPGVGITDGEAPERIWPAINALATRTREMSAGHRHDVINDYHSDHNVRRTHGLARKLSKKYEEALEQKVSAQEWCSILVPVLTVKEASLEMLRLHGPQQPGLVGLIEEGIEIEELQYVHPLRAVTSGIDYKSIDDTSKDMQDRKTAYQTRLETWALRYESVLGNALREAVDAVAANHISMGYDDTFLYAMMLENEETVLEQVHLSDLEESEVESGSETLDAMVGEKRKSTKEHGLGAEVTTSRVELPSKYAAPILRHSTLKAAVDVERQLCESQAGNMLRELRTELILKYSLLKAKAQGSGVTAHTRTNVRIHRKQKTIDRAAWRYRHARRALLALGMDANDRRFHELMDEDKRAFVMDTNDERLGDSRKAPSWIWEDITFVETDETEKGLPDAMRVHWFRQCTTANRWKEQVLLLEVEMRRTCRFFRHYQQRWLDNAHEHEARSNARRAAYARRQAFRYTRLLEGCKERFPAKCFVA</sequence>
<organism evidence="2 3">
    <name type="scientific">Obba rivulosa</name>
    <dbReference type="NCBI Taxonomy" id="1052685"/>
    <lineage>
        <taxon>Eukaryota</taxon>
        <taxon>Fungi</taxon>
        <taxon>Dikarya</taxon>
        <taxon>Basidiomycota</taxon>
        <taxon>Agaricomycotina</taxon>
        <taxon>Agaricomycetes</taxon>
        <taxon>Polyporales</taxon>
        <taxon>Gelatoporiaceae</taxon>
        <taxon>Obba</taxon>
    </lineage>
</organism>
<keyword evidence="3" id="KW-1185">Reference proteome</keyword>
<dbReference type="InterPro" id="IPR041457">
    <property type="entry name" value="CxC2_KDZ-assoc"/>
</dbReference>
<name>A0A8E2AHZ9_9APHY</name>
<accession>A0A8E2AHZ9</accession>
<proteinExistence type="predicted"/>
<gene>
    <name evidence="2" type="ORF">OBBRIDRAFT_815708</name>
</gene>
<evidence type="ECO:0000313" key="3">
    <source>
        <dbReference type="Proteomes" id="UP000250043"/>
    </source>
</evidence>
<dbReference type="Proteomes" id="UP000250043">
    <property type="component" value="Unassembled WGS sequence"/>
</dbReference>
<dbReference type="Pfam" id="PF18758">
    <property type="entry name" value="KDZ"/>
    <property type="match status" value="1"/>
</dbReference>
<dbReference type="InterPro" id="IPR040521">
    <property type="entry name" value="KDZ"/>
</dbReference>
<dbReference type="EMBL" id="KV722818">
    <property type="protein sequence ID" value="OCH83779.1"/>
    <property type="molecule type" value="Genomic_DNA"/>
</dbReference>